<name>A0A1Y3QZY7_9BACT</name>
<keyword evidence="1" id="KW-0812">Transmembrane</keyword>
<feature type="domain" description="FecR protein" evidence="2">
    <location>
        <begin position="136"/>
        <end position="223"/>
    </location>
</feature>
<reference evidence="4" key="1">
    <citation type="submission" date="2017-04" db="EMBL/GenBank/DDBJ databases">
        <title>Function of individual gut microbiota members based on whole genome sequencing of pure cultures obtained from chicken caecum.</title>
        <authorList>
            <person name="Medvecky M."/>
            <person name="Cejkova D."/>
            <person name="Polansky O."/>
            <person name="Karasova D."/>
            <person name="Kubasova T."/>
            <person name="Cizek A."/>
            <person name="Rychlik I."/>
        </authorList>
    </citation>
    <scope>NUCLEOTIDE SEQUENCE [LARGE SCALE GENOMIC DNA]</scope>
    <source>
        <strain evidence="4">An90</strain>
    </source>
</reference>
<accession>A0A1Y3QZY7</accession>
<dbReference type="RefSeq" id="WP_074857400.1">
    <property type="nucleotide sequence ID" value="NZ_NFHB01000003.1"/>
</dbReference>
<feature type="transmembrane region" description="Helical" evidence="1">
    <location>
        <begin position="96"/>
        <end position="117"/>
    </location>
</feature>
<evidence type="ECO:0000313" key="4">
    <source>
        <dbReference type="Proteomes" id="UP000195772"/>
    </source>
</evidence>
<dbReference type="InterPro" id="IPR006860">
    <property type="entry name" value="FecR"/>
</dbReference>
<sequence length="339" mass="38300">MEKESKQPKLGTPEAKRELDALHKLMRRYTAGGDLTAEELHLLDKVAVSDERTSPGKEPETKNAGRRILRRVYAATVPHDGRQTAAVRKIRPVSRLYRYGVVATFLLLVGVSAVIGFRALERTPQLVELAALQEVEEFTLPDGSRIYLNRGSKLTYDDRTFNDERREIRLSGEAFFEVAKNPAKPFIVYGGQTQTTVRGTSFNVKVYPGVRENVISVRDGRVEVKNAEHEVLAVLTRNRQITWDTATQTARQDSIDWQRAAGWKDGRMLVLNHAGLDEIKLKMEQCYGVSMTIDRITDGQVSFYGSYPLDDGGAALLKELSCIYGIHSKRQDNRIELYR</sequence>
<proteinExistence type="predicted"/>
<evidence type="ECO:0000259" key="2">
    <source>
        <dbReference type="Pfam" id="PF04773"/>
    </source>
</evidence>
<dbReference type="GO" id="GO:0016989">
    <property type="term" value="F:sigma factor antagonist activity"/>
    <property type="evidence" value="ECO:0007669"/>
    <property type="project" value="TreeGrafter"/>
</dbReference>
<dbReference type="EMBL" id="NFHB01000003">
    <property type="protein sequence ID" value="OUN03947.1"/>
    <property type="molecule type" value="Genomic_DNA"/>
</dbReference>
<dbReference type="AlphaFoldDB" id="A0A1Y3QZY7"/>
<dbReference type="Gene3D" id="3.55.50.30">
    <property type="match status" value="1"/>
</dbReference>
<dbReference type="InterPro" id="IPR012373">
    <property type="entry name" value="Ferrdict_sens_TM"/>
</dbReference>
<gene>
    <name evidence="3" type="ORF">B5G41_05660</name>
</gene>
<dbReference type="PANTHER" id="PTHR30273:SF2">
    <property type="entry name" value="PROTEIN FECR"/>
    <property type="match status" value="1"/>
</dbReference>
<dbReference type="Proteomes" id="UP000195772">
    <property type="component" value="Unassembled WGS sequence"/>
</dbReference>
<protein>
    <recommendedName>
        <fullName evidence="2">FecR protein domain-containing protein</fullName>
    </recommendedName>
</protein>
<keyword evidence="1" id="KW-0472">Membrane</keyword>
<dbReference type="Pfam" id="PF04773">
    <property type="entry name" value="FecR"/>
    <property type="match status" value="1"/>
</dbReference>
<comment type="caution">
    <text evidence="3">The sequence shown here is derived from an EMBL/GenBank/DDBJ whole genome shotgun (WGS) entry which is preliminary data.</text>
</comment>
<dbReference type="Gene3D" id="2.60.120.1440">
    <property type="match status" value="1"/>
</dbReference>
<evidence type="ECO:0000256" key="1">
    <source>
        <dbReference type="SAM" id="Phobius"/>
    </source>
</evidence>
<dbReference type="OrthoDB" id="649666at2"/>
<dbReference type="PANTHER" id="PTHR30273">
    <property type="entry name" value="PERIPLASMIC SIGNAL SENSOR AND SIGMA FACTOR ACTIVATOR FECR-RELATED"/>
    <property type="match status" value="1"/>
</dbReference>
<keyword evidence="1" id="KW-1133">Transmembrane helix</keyword>
<evidence type="ECO:0000313" key="3">
    <source>
        <dbReference type="EMBL" id="OUN03947.1"/>
    </source>
</evidence>
<organism evidence="3 4">
    <name type="scientific">Alistipes onderdonkii</name>
    <dbReference type="NCBI Taxonomy" id="328813"/>
    <lineage>
        <taxon>Bacteria</taxon>
        <taxon>Pseudomonadati</taxon>
        <taxon>Bacteroidota</taxon>
        <taxon>Bacteroidia</taxon>
        <taxon>Bacteroidales</taxon>
        <taxon>Rikenellaceae</taxon>
        <taxon>Alistipes</taxon>
    </lineage>
</organism>